<keyword evidence="4 7" id="KW-0064">Aspartyl protease</keyword>
<keyword evidence="3 10" id="KW-0732">Signal</keyword>
<comment type="caution">
    <text evidence="12">The sequence shown here is derived from an EMBL/GenBank/DDBJ whole genome shotgun (WGS) entry which is preliminary data.</text>
</comment>
<dbReference type="PANTHER" id="PTHR47966">
    <property type="entry name" value="BETA-SITE APP-CLEAVING ENZYME, ISOFORM A-RELATED"/>
    <property type="match status" value="1"/>
</dbReference>
<name>A0AAN7D1H5_9PEZI</name>
<dbReference type="SUPFAM" id="SSF50630">
    <property type="entry name" value="Acid proteases"/>
    <property type="match status" value="1"/>
</dbReference>
<keyword evidence="9" id="KW-0812">Transmembrane</keyword>
<dbReference type="InterPro" id="IPR001969">
    <property type="entry name" value="Aspartic_peptidase_AS"/>
</dbReference>
<feature type="region of interest" description="Disordered" evidence="8">
    <location>
        <begin position="353"/>
        <end position="376"/>
    </location>
</feature>
<keyword evidence="2 7" id="KW-0645">Protease</keyword>
<dbReference type="EMBL" id="MU857609">
    <property type="protein sequence ID" value="KAK4250947.1"/>
    <property type="molecule type" value="Genomic_DNA"/>
</dbReference>
<dbReference type="PRINTS" id="PR00792">
    <property type="entry name" value="PEPSIN"/>
</dbReference>
<evidence type="ECO:0000256" key="3">
    <source>
        <dbReference type="ARBA" id="ARBA00022729"/>
    </source>
</evidence>
<dbReference type="PANTHER" id="PTHR47966:SF65">
    <property type="entry name" value="ASPARTIC-TYPE ENDOPEPTIDASE"/>
    <property type="match status" value="1"/>
</dbReference>
<feature type="active site" evidence="6">
    <location>
        <position position="280"/>
    </location>
</feature>
<feature type="transmembrane region" description="Helical" evidence="9">
    <location>
        <begin position="530"/>
        <end position="549"/>
    </location>
</feature>
<keyword evidence="9" id="KW-0472">Membrane</keyword>
<dbReference type="PROSITE" id="PS51767">
    <property type="entry name" value="PEPTIDASE_A1"/>
    <property type="match status" value="1"/>
</dbReference>
<dbReference type="InterPro" id="IPR033876">
    <property type="entry name" value="SAP-like"/>
</dbReference>
<feature type="active site" evidence="6">
    <location>
        <position position="77"/>
    </location>
</feature>
<gene>
    <name evidence="12" type="ORF">C7999DRAFT_38080</name>
</gene>
<evidence type="ECO:0000256" key="10">
    <source>
        <dbReference type="SAM" id="SignalP"/>
    </source>
</evidence>
<dbReference type="PROSITE" id="PS00141">
    <property type="entry name" value="ASP_PROTEASE"/>
    <property type="match status" value="1"/>
</dbReference>
<comment type="similarity">
    <text evidence="1 7">Belongs to the peptidase A1 family.</text>
</comment>
<feature type="signal peptide" evidence="10">
    <location>
        <begin position="1"/>
        <end position="17"/>
    </location>
</feature>
<reference evidence="12" key="2">
    <citation type="submission" date="2023-05" db="EMBL/GenBank/DDBJ databases">
        <authorList>
            <consortium name="Lawrence Berkeley National Laboratory"/>
            <person name="Steindorff A."/>
            <person name="Hensen N."/>
            <person name="Bonometti L."/>
            <person name="Westerberg I."/>
            <person name="Brannstrom I.O."/>
            <person name="Guillou S."/>
            <person name="Cros-Aarteil S."/>
            <person name="Calhoun S."/>
            <person name="Haridas S."/>
            <person name="Kuo A."/>
            <person name="Mondo S."/>
            <person name="Pangilinan J."/>
            <person name="Riley R."/>
            <person name="Labutti K."/>
            <person name="Andreopoulos B."/>
            <person name="Lipzen A."/>
            <person name="Chen C."/>
            <person name="Yanf M."/>
            <person name="Daum C."/>
            <person name="Ng V."/>
            <person name="Clum A."/>
            <person name="Ohm R."/>
            <person name="Martin F."/>
            <person name="Silar P."/>
            <person name="Natvig D."/>
            <person name="Lalanne C."/>
            <person name="Gautier V."/>
            <person name="Ament-Velasquez S.L."/>
            <person name="Kruys A."/>
            <person name="Hutchinson M.I."/>
            <person name="Powell A.J."/>
            <person name="Barry K."/>
            <person name="Miller A.N."/>
            <person name="Grigoriev I.V."/>
            <person name="Debuchy R."/>
            <person name="Gladieux P."/>
            <person name="Thoren M.H."/>
            <person name="Johannesson H."/>
        </authorList>
    </citation>
    <scope>NUCLEOTIDE SEQUENCE</scope>
    <source>
        <strain evidence="12">CBS 359.72</strain>
    </source>
</reference>
<dbReference type="GO" id="GO:0004190">
    <property type="term" value="F:aspartic-type endopeptidase activity"/>
    <property type="evidence" value="ECO:0007669"/>
    <property type="project" value="UniProtKB-KW"/>
</dbReference>
<keyword evidence="13" id="KW-1185">Reference proteome</keyword>
<feature type="chain" id="PRO_5043037604" evidence="10">
    <location>
        <begin position="18"/>
        <end position="550"/>
    </location>
</feature>
<protein>
    <submittedName>
        <fullName evidence="12">Aspartic peptidase domain-containing protein</fullName>
    </submittedName>
</protein>
<dbReference type="Pfam" id="PF00026">
    <property type="entry name" value="Asp"/>
    <property type="match status" value="2"/>
</dbReference>
<organism evidence="12 13">
    <name type="scientific">Corynascus novoguineensis</name>
    <dbReference type="NCBI Taxonomy" id="1126955"/>
    <lineage>
        <taxon>Eukaryota</taxon>
        <taxon>Fungi</taxon>
        <taxon>Dikarya</taxon>
        <taxon>Ascomycota</taxon>
        <taxon>Pezizomycotina</taxon>
        <taxon>Sordariomycetes</taxon>
        <taxon>Sordariomycetidae</taxon>
        <taxon>Sordariales</taxon>
        <taxon>Chaetomiaceae</taxon>
        <taxon>Corynascus</taxon>
    </lineage>
</organism>
<dbReference type="Gene3D" id="2.40.70.10">
    <property type="entry name" value="Acid Proteases"/>
    <property type="match status" value="2"/>
</dbReference>
<feature type="region of interest" description="Disordered" evidence="8">
    <location>
        <begin position="500"/>
        <end position="519"/>
    </location>
</feature>
<accession>A0AAN7D1H5</accession>
<evidence type="ECO:0000259" key="11">
    <source>
        <dbReference type="PROSITE" id="PS51767"/>
    </source>
</evidence>
<evidence type="ECO:0000313" key="12">
    <source>
        <dbReference type="EMBL" id="KAK4250947.1"/>
    </source>
</evidence>
<reference evidence="12" key="1">
    <citation type="journal article" date="2023" name="Mol. Phylogenet. Evol.">
        <title>Genome-scale phylogeny and comparative genomics of the fungal order Sordariales.</title>
        <authorList>
            <person name="Hensen N."/>
            <person name="Bonometti L."/>
            <person name="Westerberg I."/>
            <person name="Brannstrom I.O."/>
            <person name="Guillou S."/>
            <person name="Cros-Aarteil S."/>
            <person name="Calhoun S."/>
            <person name="Haridas S."/>
            <person name="Kuo A."/>
            <person name="Mondo S."/>
            <person name="Pangilinan J."/>
            <person name="Riley R."/>
            <person name="LaButti K."/>
            <person name="Andreopoulos B."/>
            <person name="Lipzen A."/>
            <person name="Chen C."/>
            <person name="Yan M."/>
            <person name="Daum C."/>
            <person name="Ng V."/>
            <person name="Clum A."/>
            <person name="Steindorff A."/>
            <person name="Ohm R.A."/>
            <person name="Martin F."/>
            <person name="Silar P."/>
            <person name="Natvig D.O."/>
            <person name="Lalanne C."/>
            <person name="Gautier V."/>
            <person name="Ament-Velasquez S.L."/>
            <person name="Kruys A."/>
            <person name="Hutchinson M.I."/>
            <person name="Powell A.J."/>
            <person name="Barry K."/>
            <person name="Miller A.N."/>
            <person name="Grigoriev I.V."/>
            <person name="Debuchy R."/>
            <person name="Gladieux P."/>
            <person name="Hiltunen Thoren M."/>
            <person name="Johannesson H."/>
        </authorList>
    </citation>
    <scope>NUCLEOTIDE SEQUENCE</scope>
    <source>
        <strain evidence="12">CBS 359.72</strain>
    </source>
</reference>
<dbReference type="InterPro" id="IPR001461">
    <property type="entry name" value="Aspartic_peptidase_A1"/>
</dbReference>
<dbReference type="InterPro" id="IPR021109">
    <property type="entry name" value="Peptidase_aspartic_dom_sf"/>
</dbReference>
<keyword evidence="5 7" id="KW-0378">Hydrolase</keyword>
<dbReference type="GO" id="GO:0006508">
    <property type="term" value="P:proteolysis"/>
    <property type="evidence" value="ECO:0007669"/>
    <property type="project" value="UniProtKB-KW"/>
</dbReference>
<sequence>MKLSSGILLALACGASSKNVVEFSVTKSLPGIHVGSVPPLTRRETFSERLINNIAGGGYYVNVQVGTPPQDLTMLLDTGSSDAWVLSHEADLCTDRDLQSFYGTSCTDTYNPSKSSSRKMVKEKGFRITYLDGGTASGDYISDDFTIGGTTVRSLQMACVTQALRGTGILGLGFSISERASTKYPNIIDEMYNQGLIKSKAYSLYLNDRRTDSGSLLFGGIDTDKFIGRLGVLPLYKPPGGRNYSSFEVNFTSVSLTYANGTQHTIPTSILDHPAPAVLDSGTTLSYLPDKLVGPIDTALGTFYDASLQMTLIDCFHPLLETDPAFHLTFTFTPTTSITIPLADLILDILPPSYPQPGSEPDDNSSSQGSTTTTTTTTQKNKACVFGIQSTDRFAASFKQKEANFTLLGDTFLRSAYVVYDLSHYQIGLAQANLNSSSIPYSPGSSGKSNSNTIIELIAGDGTSDSGTGTGTDGEGGGGRGGLPSGLMGVSAQQTTFTPTATATAPSGHGGQNAAAGGSTTKKKSLIGEVIGVAVVTVLFTLLGGALIAV</sequence>
<evidence type="ECO:0000313" key="13">
    <source>
        <dbReference type="Proteomes" id="UP001303647"/>
    </source>
</evidence>
<feature type="region of interest" description="Disordered" evidence="8">
    <location>
        <begin position="460"/>
        <end position="485"/>
    </location>
</feature>
<evidence type="ECO:0000256" key="5">
    <source>
        <dbReference type="ARBA" id="ARBA00022801"/>
    </source>
</evidence>
<evidence type="ECO:0000256" key="8">
    <source>
        <dbReference type="SAM" id="MobiDB-lite"/>
    </source>
</evidence>
<dbReference type="AlphaFoldDB" id="A0AAN7D1H5"/>
<dbReference type="Proteomes" id="UP001303647">
    <property type="component" value="Unassembled WGS sequence"/>
</dbReference>
<keyword evidence="9" id="KW-1133">Transmembrane helix</keyword>
<evidence type="ECO:0000256" key="4">
    <source>
        <dbReference type="ARBA" id="ARBA00022750"/>
    </source>
</evidence>
<dbReference type="InterPro" id="IPR033121">
    <property type="entry name" value="PEPTIDASE_A1"/>
</dbReference>
<dbReference type="CDD" id="cd05474">
    <property type="entry name" value="SAP_like"/>
    <property type="match status" value="1"/>
</dbReference>
<proteinExistence type="inferred from homology"/>
<evidence type="ECO:0000256" key="2">
    <source>
        <dbReference type="ARBA" id="ARBA00022670"/>
    </source>
</evidence>
<feature type="compositionally biased region" description="Gly residues" evidence="8">
    <location>
        <begin position="468"/>
        <end position="484"/>
    </location>
</feature>
<evidence type="ECO:0000256" key="9">
    <source>
        <dbReference type="SAM" id="Phobius"/>
    </source>
</evidence>
<evidence type="ECO:0000256" key="7">
    <source>
        <dbReference type="RuleBase" id="RU000454"/>
    </source>
</evidence>
<feature type="domain" description="Peptidase A1" evidence="11">
    <location>
        <begin position="59"/>
        <end position="430"/>
    </location>
</feature>
<evidence type="ECO:0000256" key="6">
    <source>
        <dbReference type="PIRSR" id="PIRSR601461-1"/>
    </source>
</evidence>
<evidence type="ECO:0000256" key="1">
    <source>
        <dbReference type="ARBA" id="ARBA00007447"/>
    </source>
</evidence>